<evidence type="ECO:0000313" key="3">
    <source>
        <dbReference type="Proteomes" id="UP000824782"/>
    </source>
</evidence>
<feature type="compositionally biased region" description="Polar residues" evidence="1">
    <location>
        <begin position="65"/>
        <end position="80"/>
    </location>
</feature>
<proteinExistence type="predicted"/>
<reference evidence="2" key="1">
    <citation type="thesis" date="2020" institute="ProQuest LLC" country="789 East Eisenhower Parkway, Ann Arbor, MI, USA">
        <title>Comparative Genomics and Chromosome Evolution.</title>
        <authorList>
            <person name="Mudd A.B."/>
        </authorList>
    </citation>
    <scope>NUCLEOTIDE SEQUENCE</scope>
    <source>
        <strain evidence="2">237g6f4</strain>
        <tissue evidence="2">Blood</tissue>
    </source>
</reference>
<accession>A0AAV7AI76</accession>
<dbReference type="EMBL" id="WNYA01000007">
    <property type="protein sequence ID" value="KAG8561234.1"/>
    <property type="molecule type" value="Genomic_DNA"/>
</dbReference>
<feature type="region of interest" description="Disordered" evidence="1">
    <location>
        <begin position="55"/>
        <end position="87"/>
    </location>
</feature>
<evidence type="ECO:0000256" key="1">
    <source>
        <dbReference type="SAM" id="MobiDB-lite"/>
    </source>
</evidence>
<dbReference type="Proteomes" id="UP000824782">
    <property type="component" value="Unassembled WGS sequence"/>
</dbReference>
<protein>
    <submittedName>
        <fullName evidence="2">Uncharacterized protein</fullName>
    </submittedName>
</protein>
<sequence>MLPHACLHTCSRPPAPMLPPACTHAPARLHTCSRPPAHMLPPACTHAPARLHTCSRPPAHMLPPASSNTTPRRPNTFSPPATSPPPGLHTCSPRMHTCSPALYNDSPHPAPDNCSRHLACQSPPQIMLPPAHMLPPHAMPFLGLRSPGCPVQHSPACLPAHAHAPCIRRTLSAPDSCAAFLPRRFTLATKNPCFFCSCHMLPTHAPARCTRSHAHTCSARLYTAPARLLHAPACRP</sequence>
<evidence type="ECO:0000313" key="2">
    <source>
        <dbReference type="EMBL" id="KAG8561234.1"/>
    </source>
</evidence>
<organism evidence="2 3">
    <name type="scientific">Engystomops pustulosus</name>
    <name type="common">Tungara frog</name>
    <name type="synonym">Physalaemus pustulosus</name>
    <dbReference type="NCBI Taxonomy" id="76066"/>
    <lineage>
        <taxon>Eukaryota</taxon>
        <taxon>Metazoa</taxon>
        <taxon>Chordata</taxon>
        <taxon>Craniata</taxon>
        <taxon>Vertebrata</taxon>
        <taxon>Euteleostomi</taxon>
        <taxon>Amphibia</taxon>
        <taxon>Batrachia</taxon>
        <taxon>Anura</taxon>
        <taxon>Neobatrachia</taxon>
        <taxon>Hyloidea</taxon>
        <taxon>Leptodactylidae</taxon>
        <taxon>Leiuperinae</taxon>
        <taxon>Engystomops</taxon>
    </lineage>
</organism>
<dbReference type="AlphaFoldDB" id="A0AAV7AI76"/>
<comment type="caution">
    <text evidence="2">The sequence shown here is derived from an EMBL/GenBank/DDBJ whole genome shotgun (WGS) entry which is preliminary data.</text>
</comment>
<gene>
    <name evidence="2" type="ORF">GDO81_015294</name>
</gene>
<keyword evidence="3" id="KW-1185">Reference proteome</keyword>
<name>A0AAV7AI76_ENGPU</name>